<name>A0ACC0UAV6_9AGAM</name>
<evidence type="ECO:0000313" key="2">
    <source>
        <dbReference type="Proteomes" id="UP001207468"/>
    </source>
</evidence>
<dbReference type="Proteomes" id="UP001207468">
    <property type="component" value="Unassembled WGS sequence"/>
</dbReference>
<proteinExistence type="predicted"/>
<sequence>MASLPRTCRLAPFGMRGMPSMHMHTYTPRRPKDEGSIATVFSSLSGSAPALPTRFADLKKDLWIDLLSQSWREVLHELRGSVEEIVARGAEMIPSVHFSDLQRGLSLDQISQIRAAGVLIVRAGVPHEEALGWKRTLKDYISLNGDKVKGFPEGNLQVFEIYNSGAQIRARTHPAILQTQRAILQLWHCTESEAKLSLVTPISYFDRLRMRQPGDRSFTLIPHIDGGSLERWEDPGFRACFRSIFEGRWREHDPFDAAPRLDACQDLYHAPNQCSIFRPWQGWTSMSTTGPGEGTLRVAPMLKLATAYLILRPFFKPRTPFSGLDDWVVDLESTTFPGSQMGKTQELSEATHPHLQLSRTMVSAPRVEPGDQIYCDSSVLYIPAVPLSVRNAEYLRDQRHNFERGLPAPDFPGGKGESFFLSRGGQEHIQGRTGLRALGFKAFDIPAGASAGEAQAVLEANRILFPEIFE</sequence>
<dbReference type="EMBL" id="JAGFNK010000098">
    <property type="protein sequence ID" value="KAI9508212.1"/>
    <property type="molecule type" value="Genomic_DNA"/>
</dbReference>
<reference evidence="1" key="1">
    <citation type="submission" date="2021-03" db="EMBL/GenBank/DDBJ databases">
        <title>Evolutionary priming and transition to the ectomycorrhizal habit in an iconic lineage of mushroom-forming fungi: is preadaptation a requirement?</title>
        <authorList>
            <consortium name="DOE Joint Genome Institute"/>
            <person name="Looney B.P."/>
            <person name="Miyauchi S."/>
            <person name="Morin E."/>
            <person name="Drula E."/>
            <person name="Courty P.E."/>
            <person name="Chicoki N."/>
            <person name="Fauchery L."/>
            <person name="Kohler A."/>
            <person name="Kuo A."/>
            <person name="LaButti K."/>
            <person name="Pangilinan J."/>
            <person name="Lipzen A."/>
            <person name="Riley R."/>
            <person name="Andreopoulos W."/>
            <person name="He G."/>
            <person name="Johnson J."/>
            <person name="Barry K.W."/>
            <person name="Grigoriev I.V."/>
            <person name="Nagy L."/>
            <person name="Hibbett D."/>
            <person name="Henrissat B."/>
            <person name="Matheny P.B."/>
            <person name="Labbe J."/>
            <person name="Martin A.F."/>
        </authorList>
    </citation>
    <scope>NUCLEOTIDE SEQUENCE</scope>
    <source>
        <strain evidence="1">BPL698</strain>
    </source>
</reference>
<accession>A0ACC0UAV6</accession>
<keyword evidence="2" id="KW-1185">Reference proteome</keyword>
<evidence type="ECO:0000313" key="1">
    <source>
        <dbReference type="EMBL" id="KAI9508212.1"/>
    </source>
</evidence>
<organism evidence="1 2">
    <name type="scientific">Russula earlei</name>
    <dbReference type="NCBI Taxonomy" id="71964"/>
    <lineage>
        <taxon>Eukaryota</taxon>
        <taxon>Fungi</taxon>
        <taxon>Dikarya</taxon>
        <taxon>Basidiomycota</taxon>
        <taxon>Agaricomycotina</taxon>
        <taxon>Agaricomycetes</taxon>
        <taxon>Russulales</taxon>
        <taxon>Russulaceae</taxon>
        <taxon>Russula</taxon>
    </lineage>
</organism>
<gene>
    <name evidence="1" type="ORF">F5148DRAFT_1275852</name>
</gene>
<protein>
    <submittedName>
        <fullName evidence="1">Uncharacterized protein</fullName>
    </submittedName>
</protein>
<comment type="caution">
    <text evidence="1">The sequence shown here is derived from an EMBL/GenBank/DDBJ whole genome shotgun (WGS) entry which is preliminary data.</text>
</comment>